<sequence>MNNIISEIELIYKPNFGKEDRIKITGSKKAFKTFLSNWNKDTIELQEEFKIMLLKNSNEVLGIHTLAKGGMTLVM</sequence>
<evidence type="ECO:0000313" key="2">
    <source>
        <dbReference type="Proteomes" id="UP001596997"/>
    </source>
</evidence>
<dbReference type="EMBL" id="JBHTJM010000005">
    <property type="protein sequence ID" value="MFD0963327.1"/>
    <property type="molecule type" value="Genomic_DNA"/>
</dbReference>
<organism evidence="1 2">
    <name type="scientific">Pseudofulvibacter geojedonensis</name>
    <dbReference type="NCBI Taxonomy" id="1123758"/>
    <lineage>
        <taxon>Bacteria</taxon>
        <taxon>Pseudomonadati</taxon>
        <taxon>Bacteroidota</taxon>
        <taxon>Flavobacteriia</taxon>
        <taxon>Flavobacteriales</taxon>
        <taxon>Flavobacteriaceae</taxon>
        <taxon>Pseudofulvibacter</taxon>
    </lineage>
</organism>
<accession>A0ABW3I174</accession>
<name>A0ABW3I174_9FLAO</name>
<gene>
    <name evidence="1" type="ORF">ACFQ1O_04845</name>
</gene>
<protein>
    <submittedName>
        <fullName evidence="1">Uncharacterized protein</fullName>
    </submittedName>
</protein>
<comment type="caution">
    <text evidence="1">The sequence shown here is derived from an EMBL/GenBank/DDBJ whole genome shotgun (WGS) entry which is preliminary data.</text>
</comment>
<reference evidence="2" key="1">
    <citation type="journal article" date="2019" name="Int. J. Syst. Evol. Microbiol.">
        <title>The Global Catalogue of Microorganisms (GCM) 10K type strain sequencing project: providing services to taxonomists for standard genome sequencing and annotation.</title>
        <authorList>
            <consortium name="The Broad Institute Genomics Platform"/>
            <consortium name="The Broad Institute Genome Sequencing Center for Infectious Disease"/>
            <person name="Wu L."/>
            <person name="Ma J."/>
        </authorList>
    </citation>
    <scope>NUCLEOTIDE SEQUENCE [LARGE SCALE GENOMIC DNA]</scope>
    <source>
        <strain evidence="2">CCUG 62114</strain>
    </source>
</reference>
<evidence type="ECO:0000313" key="1">
    <source>
        <dbReference type="EMBL" id="MFD0963327.1"/>
    </source>
</evidence>
<dbReference type="Proteomes" id="UP001596997">
    <property type="component" value="Unassembled WGS sequence"/>
</dbReference>
<proteinExistence type="predicted"/>
<keyword evidence="2" id="KW-1185">Reference proteome</keyword>
<dbReference type="RefSeq" id="WP_377713919.1">
    <property type="nucleotide sequence ID" value="NZ_JBHTJM010000005.1"/>
</dbReference>